<feature type="transmembrane region" description="Helical" evidence="6">
    <location>
        <begin position="306"/>
        <end position="327"/>
    </location>
</feature>
<feature type="transmembrane region" description="Helical" evidence="6">
    <location>
        <begin position="101"/>
        <end position="120"/>
    </location>
</feature>
<evidence type="ECO:0000313" key="8">
    <source>
        <dbReference type="EMBL" id="KAK6488840.1"/>
    </source>
</evidence>
<dbReference type="Pfam" id="PF07690">
    <property type="entry name" value="MFS_1"/>
    <property type="match status" value="1"/>
</dbReference>
<name>A0ABR0ZVI8_HUSHU</name>
<dbReference type="SUPFAM" id="SSF103473">
    <property type="entry name" value="MFS general substrate transporter"/>
    <property type="match status" value="1"/>
</dbReference>
<comment type="similarity">
    <text evidence="5">Belongs to the major facilitator superfamily. SLC46A family.</text>
</comment>
<protein>
    <submittedName>
        <fullName evidence="8">Solute carrier family 46 member 3</fullName>
    </submittedName>
</protein>
<feature type="transmembrane region" description="Helical" evidence="6">
    <location>
        <begin position="426"/>
        <end position="445"/>
    </location>
</feature>
<comment type="subcellular location">
    <subcellularLocation>
        <location evidence="1">Membrane</location>
        <topology evidence="1">Multi-pass membrane protein</topology>
    </subcellularLocation>
</comment>
<keyword evidence="2 6" id="KW-0812">Transmembrane</keyword>
<organism evidence="8 9">
    <name type="scientific">Huso huso</name>
    <name type="common">Beluga</name>
    <name type="synonym">Acipenser huso</name>
    <dbReference type="NCBI Taxonomy" id="61971"/>
    <lineage>
        <taxon>Eukaryota</taxon>
        <taxon>Metazoa</taxon>
        <taxon>Chordata</taxon>
        <taxon>Craniata</taxon>
        <taxon>Vertebrata</taxon>
        <taxon>Euteleostomi</taxon>
        <taxon>Actinopterygii</taxon>
        <taxon>Chondrostei</taxon>
        <taxon>Acipenseriformes</taxon>
        <taxon>Acipenseridae</taxon>
        <taxon>Huso</taxon>
    </lineage>
</organism>
<dbReference type="PANTHER" id="PTHR23507">
    <property type="entry name" value="ZGC:174356"/>
    <property type="match status" value="1"/>
</dbReference>
<dbReference type="Gene3D" id="1.20.1250.20">
    <property type="entry name" value="MFS general substrate transporter like domains"/>
    <property type="match status" value="1"/>
</dbReference>
<proteinExistence type="inferred from homology"/>
<feature type="transmembrane region" description="Helical" evidence="6">
    <location>
        <begin position="347"/>
        <end position="371"/>
    </location>
</feature>
<evidence type="ECO:0000256" key="5">
    <source>
        <dbReference type="ARBA" id="ARBA00038227"/>
    </source>
</evidence>
<keyword evidence="4 6" id="KW-0472">Membrane</keyword>
<dbReference type="Proteomes" id="UP001369086">
    <property type="component" value="Unassembled WGS sequence"/>
</dbReference>
<dbReference type="InterPro" id="IPR036259">
    <property type="entry name" value="MFS_trans_sf"/>
</dbReference>
<dbReference type="EMBL" id="JAHFZB010000006">
    <property type="protein sequence ID" value="KAK6488840.1"/>
    <property type="molecule type" value="Genomic_DNA"/>
</dbReference>
<feature type="transmembrane region" description="Helical" evidence="6">
    <location>
        <begin position="70"/>
        <end position="89"/>
    </location>
</feature>
<feature type="transmembrane region" description="Helical" evidence="6">
    <location>
        <begin position="12"/>
        <end position="32"/>
    </location>
</feature>
<feature type="transmembrane region" description="Helical" evidence="6">
    <location>
        <begin position="168"/>
        <end position="192"/>
    </location>
</feature>
<evidence type="ECO:0000259" key="7">
    <source>
        <dbReference type="PROSITE" id="PS50850"/>
    </source>
</evidence>
<evidence type="ECO:0000256" key="3">
    <source>
        <dbReference type="ARBA" id="ARBA00022989"/>
    </source>
</evidence>
<comment type="caution">
    <text evidence="8">The sequence shown here is derived from an EMBL/GenBank/DDBJ whole genome shotgun (WGS) entry which is preliminary data.</text>
</comment>
<dbReference type="PANTHER" id="PTHR23507:SF1">
    <property type="entry name" value="FI18259P1-RELATED"/>
    <property type="match status" value="1"/>
</dbReference>
<gene>
    <name evidence="8" type="ORF">HHUSO_G7774</name>
</gene>
<evidence type="ECO:0000256" key="2">
    <source>
        <dbReference type="ARBA" id="ARBA00022692"/>
    </source>
</evidence>
<sequence>MCERLDKIRKIITVEPVMFLYMTGTFLLTPAYQQLLIAKVCNELYHGENICGHLENYTKENQAIQSKTSYILLVYVAVLSLVSIPPAIIFGSWSDKAGRKLGMILPSVCSAVGGGFLIVVTEVEQINAYWTIFTAFVIGISGGHVAVFLSVFSYLADVTNDENRTLRMAILESMVFIGGTVGFLLSGTLIQYFSFTPVFGIFCLCHVLSVLYVLLLLRNPDSGLGKILNGVASHRSDDEPKLSIFMYAKLSFKSVLKKRAGKDRLKLQLLILCTFLMNICNAGEQTVVLLFLMYPPRNFTGVLYSAFTSTKMLLSGLCLVGLFPLLLRFVGEMTLAKVSAVMRAASFILLAFSTNTWMVFLVAVVGATSGFTQAVVRSVSSRIVEPNEQGAMFSFSASVETACILIGAGIFNSLYPVTLTTFPGMAFLVMAAFIIITLILIQWISEMPTTHPQLLIIED</sequence>
<feature type="transmembrane region" description="Helical" evidence="6">
    <location>
        <begin position="198"/>
        <end position="217"/>
    </location>
</feature>
<evidence type="ECO:0000256" key="1">
    <source>
        <dbReference type="ARBA" id="ARBA00004141"/>
    </source>
</evidence>
<reference evidence="8 9" key="1">
    <citation type="submission" date="2021-05" db="EMBL/GenBank/DDBJ databases">
        <authorList>
            <person name="Zahm M."/>
            <person name="Klopp C."/>
            <person name="Cabau C."/>
            <person name="Kuhl H."/>
            <person name="Suciu R."/>
            <person name="Ciorpac M."/>
            <person name="Holostenco D."/>
            <person name="Gessner J."/>
            <person name="Wuertz S."/>
            <person name="Hohne C."/>
            <person name="Stock M."/>
            <person name="Gislard M."/>
            <person name="Lluch J."/>
            <person name="Milhes M."/>
            <person name="Lampietro C."/>
            <person name="Lopez Roques C."/>
            <person name="Donnadieu C."/>
            <person name="Du K."/>
            <person name="Schartl M."/>
            <person name="Guiguen Y."/>
        </authorList>
    </citation>
    <scope>NUCLEOTIDE SEQUENCE [LARGE SCALE GENOMIC DNA]</scope>
    <source>
        <strain evidence="8">Hh-F2</strain>
        <tissue evidence="8">Blood</tissue>
    </source>
</reference>
<feature type="transmembrane region" description="Helical" evidence="6">
    <location>
        <begin position="267"/>
        <end position="294"/>
    </location>
</feature>
<feature type="transmembrane region" description="Helical" evidence="6">
    <location>
        <begin position="391"/>
        <end position="414"/>
    </location>
</feature>
<evidence type="ECO:0000313" key="9">
    <source>
        <dbReference type="Proteomes" id="UP001369086"/>
    </source>
</evidence>
<evidence type="ECO:0000256" key="4">
    <source>
        <dbReference type="ARBA" id="ARBA00023136"/>
    </source>
</evidence>
<evidence type="ECO:0000256" key="6">
    <source>
        <dbReference type="SAM" id="Phobius"/>
    </source>
</evidence>
<keyword evidence="3 6" id="KW-1133">Transmembrane helix</keyword>
<dbReference type="InterPro" id="IPR020846">
    <property type="entry name" value="MFS_dom"/>
</dbReference>
<feature type="transmembrane region" description="Helical" evidence="6">
    <location>
        <begin position="132"/>
        <end position="156"/>
    </location>
</feature>
<dbReference type="InterPro" id="IPR011701">
    <property type="entry name" value="MFS"/>
</dbReference>
<feature type="domain" description="Major facilitator superfamily (MFS) profile" evidence="7">
    <location>
        <begin position="10"/>
        <end position="449"/>
    </location>
</feature>
<dbReference type="PROSITE" id="PS50850">
    <property type="entry name" value="MFS"/>
    <property type="match status" value="1"/>
</dbReference>
<keyword evidence="9" id="KW-1185">Reference proteome</keyword>
<accession>A0ABR0ZVI8</accession>